<comment type="caution">
    <text evidence="9">The sequence shown here is derived from an EMBL/GenBank/DDBJ whole genome shotgun (WGS) entry which is preliminary data.</text>
</comment>
<dbReference type="SUPFAM" id="SSF103473">
    <property type="entry name" value="MFS general substrate transporter"/>
    <property type="match status" value="1"/>
</dbReference>
<comment type="subcellular location">
    <subcellularLocation>
        <location evidence="1">Cell membrane</location>
        <topology evidence="1">Multi-pass membrane protein</topology>
    </subcellularLocation>
</comment>
<dbReference type="OrthoDB" id="3865324at2"/>
<feature type="transmembrane region" description="Helical" evidence="7">
    <location>
        <begin position="44"/>
        <end position="62"/>
    </location>
</feature>
<feature type="domain" description="Major facilitator superfamily (MFS) profile" evidence="8">
    <location>
        <begin position="1"/>
        <end position="189"/>
    </location>
</feature>
<feature type="transmembrane region" description="Helical" evidence="7">
    <location>
        <begin position="12"/>
        <end position="38"/>
    </location>
</feature>
<evidence type="ECO:0000256" key="5">
    <source>
        <dbReference type="ARBA" id="ARBA00022989"/>
    </source>
</evidence>
<feature type="transmembrane region" description="Helical" evidence="7">
    <location>
        <begin position="383"/>
        <end position="404"/>
    </location>
</feature>
<feature type="transmembrane region" description="Helical" evidence="7">
    <location>
        <begin position="142"/>
        <end position="158"/>
    </location>
</feature>
<keyword evidence="6 7" id="KW-0472">Membrane</keyword>
<keyword evidence="2" id="KW-0813">Transport</keyword>
<dbReference type="InterPro" id="IPR011701">
    <property type="entry name" value="MFS"/>
</dbReference>
<keyword evidence="10" id="KW-1185">Reference proteome</keyword>
<dbReference type="Pfam" id="PF07690">
    <property type="entry name" value="MFS_1"/>
    <property type="match status" value="1"/>
</dbReference>
<dbReference type="InterPro" id="IPR050171">
    <property type="entry name" value="MFS_Transporters"/>
</dbReference>
<dbReference type="Proteomes" id="UP000276542">
    <property type="component" value="Unassembled WGS sequence"/>
</dbReference>
<keyword evidence="5 7" id="KW-1133">Transmembrane helix</keyword>
<gene>
    <name evidence="9" type="ORF">D4739_10030</name>
</gene>
<dbReference type="InterPro" id="IPR036259">
    <property type="entry name" value="MFS_trans_sf"/>
</dbReference>
<evidence type="ECO:0000259" key="8">
    <source>
        <dbReference type="PROSITE" id="PS50850"/>
    </source>
</evidence>
<feature type="transmembrane region" description="Helical" evidence="7">
    <location>
        <begin position="164"/>
        <end position="181"/>
    </location>
</feature>
<feature type="transmembrane region" description="Helical" evidence="7">
    <location>
        <begin position="255"/>
        <end position="276"/>
    </location>
</feature>
<name>A0A3A5HB74_9ACTN</name>
<dbReference type="EMBL" id="QYRP01000002">
    <property type="protein sequence ID" value="RJS47889.1"/>
    <property type="molecule type" value="Genomic_DNA"/>
</dbReference>
<dbReference type="GO" id="GO:0005886">
    <property type="term" value="C:plasma membrane"/>
    <property type="evidence" value="ECO:0007669"/>
    <property type="project" value="UniProtKB-SubCell"/>
</dbReference>
<evidence type="ECO:0000256" key="2">
    <source>
        <dbReference type="ARBA" id="ARBA00022448"/>
    </source>
</evidence>
<reference evidence="10" key="1">
    <citation type="submission" date="2018-09" db="EMBL/GenBank/DDBJ databases">
        <authorList>
            <person name="Zhu H."/>
        </authorList>
    </citation>
    <scope>NUCLEOTIDE SEQUENCE [LARGE SCALE GENOMIC DNA]</scope>
    <source>
        <strain evidence="10">K1W22B-1</strain>
    </source>
</reference>
<evidence type="ECO:0000256" key="3">
    <source>
        <dbReference type="ARBA" id="ARBA00022475"/>
    </source>
</evidence>
<organism evidence="9 10">
    <name type="scientific">Nocardioides cavernaquae</name>
    <dbReference type="NCBI Taxonomy" id="2321396"/>
    <lineage>
        <taxon>Bacteria</taxon>
        <taxon>Bacillati</taxon>
        <taxon>Actinomycetota</taxon>
        <taxon>Actinomycetes</taxon>
        <taxon>Propionibacteriales</taxon>
        <taxon>Nocardioidaceae</taxon>
        <taxon>Nocardioides</taxon>
    </lineage>
</organism>
<dbReference type="Gene3D" id="1.20.1250.20">
    <property type="entry name" value="MFS general substrate transporter like domains"/>
    <property type="match status" value="2"/>
</dbReference>
<dbReference type="PANTHER" id="PTHR23517">
    <property type="entry name" value="RESISTANCE PROTEIN MDTM, PUTATIVE-RELATED-RELATED"/>
    <property type="match status" value="1"/>
</dbReference>
<proteinExistence type="predicted"/>
<keyword evidence="4 7" id="KW-0812">Transmembrane</keyword>
<evidence type="ECO:0000313" key="10">
    <source>
        <dbReference type="Proteomes" id="UP000276542"/>
    </source>
</evidence>
<dbReference type="PROSITE" id="PS50850">
    <property type="entry name" value="MFS"/>
    <property type="match status" value="1"/>
</dbReference>
<dbReference type="GO" id="GO:0022857">
    <property type="term" value="F:transmembrane transporter activity"/>
    <property type="evidence" value="ECO:0007669"/>
    <property type="project" value="InterPro"/>
</dbReference>
<evidence type="ECO:0000256" key="6">
    <source>
        <dbReference type="ARBA" id="ARBA00023136"/>
    </source>
</evidence>
<accession>A0A3A5HB74</accession>
<protein>
    <submittedName>
        <fullName evidence="9">MFS transporter</fullName>
    </submittedName>
</protein>
<dbReference type="AlphaFoldDB" id="A0A3A5HB74"/>
<feature type="transmembrane region" description="Helical" evidence="7">
    <location>
        <begin position="288"/>
        <end position="308"/>
    </location>
</feature>
<evidence type="ECO:0000256" key="4">
    <source>
        <dbReference type="ARBA" id="ARBA00022692"/>
    </source>
</evidence>
<dbReference type="InterPro" id="IPR020846">
    <property type="entry name" value="MFS_dom"/>
</dbReference>
<evidence type="ECO:0000256" key="7">
    <source>
        <dbReference type="SAM" id="Phobius"/>
    </source>
</evidence>
<feature type="transmembrane region" description="Helical" evidence="7">
    <location>
        <begin position="224"/>
        <end position="249"/>
    </location>
</feature>
<evidence type="ECO:0000313" key="9">
    <source>
        <dbReference type="EMBL" id="RJS47889.1"/>
    </source>
</evidence>
<sequence length="420" mass="44141">MLPPTSLERRLVLQSVLSAFATGSFLTGTAVFFTRIVGLSASQVGLGLSLSGLVVFALSVPAGRLADRIGARRLWLIASVLEALAYLAFPLARGFVMFAILMAVLGTIETAARSGRGAYWLVIFERETRVRGMAYMRSARNIGYTLGAGAGGFALAIGTRPAIIAVPLLTAFLLVINAVLISRMPDVRRTADAGPDVAVAGLAVEGVEAGPGQGGVPGLRNVGFVILGLANGVLGTNQILLNVVVPLWLVERTDAPHILLAWLFGTNTVMAVLLQVRAARGADTVTGCLRLTRWCAWSFVLSCLLIAVTHDTVGWVSIVLIWAGHVTITGAELWQSASAWGFLSELSDPARLGEYQGVFHLGWQAASIISPALFTWLAMEQGAAGWSVIAAIAVVAAAVSHPAARVAEARLQQEAAVVTV</sequence>
<evidence type="ECO:0000256" key="1">
    <source>
        <dbReference type="ARBA" id="ARBA00004651"/>
    </source>
</evidence>
<keyword evidence="3" id="KW-1003">Cell membrane</keyword>